<dbReference type="EMBL" id="QLOE01000009">
    <property type="protein sequence ID" value="RAO78692.1"/>
    <property type="molecule type" value="Genomic_DNA"/>
</dbReference>
<dbReference type="RefSeq" id="WP_112094343.1">
    <property type="nucleotide sequence ID" value="NZ_QLOE01000009.1"/>
</dbReference>
<dbReference type="PANTHER" id="PTHR46401">
    <property type="entry name" value="GLYCOSYLTRANSFERASE WBBK-RELATED"/>
    <property type="match status" value="1"/>
</dbReference>
<evidence type="ECO:0000259" key="2">
    <source>
        <dbReference type="Pfam" id="PF00534"/>
    </source>
</evidence>
<dbReference type="PANTHER" id="PTHR46401:SF2">
    <property type="entry name" value="GLYCOSYLTRANSFERASE WBBK-RELATED"/>
    <property type="match status" value="1"/>
</dbReference>
<dbReference type="SUPFAM" id="SSF53756">
    <property type="entry name" value="UDP-Glycosyltransferase/glycogen phosphorylase"/>
    <property type="match status" value="1"/>
</dbReference>
<keyword evidence="5" id="KW-1185">Reference proteome</keyword>
<dbReference type="GO" id="GO:0016757">
    <property type="term" value="F:glycosyltransferase activity"/>
    <property type="evidence" value="ECO:0007669"/>
    <property type="project" value="InterPro"/>
</dbReference>
<evidence type="ECO:0008006" key="6">
    <source>
        <dbReference type="Google" id="ProtNLM"/>
    </source>
</evidence>
<organism evidence="4 5">
    <name type="scientific">Methanothermobacter tenebrarum</name>
    <dbReference type="NCBI Taxonomy" id="680118"/>
    <lineage>
        <taxon>Archaea</taxon>
        <taxon>Methanobacteriati</taxon>
        <taxon>Methanobacteriota</taxon>
        <taxon>Methanomada group</taxon>
        <taxon>Methanobacteria</taxon>
        <taxon>Methanobacteriales</taxon>
        <taxon>Methanobacteriaceae</taxon>
        <taxon>Methanothermobacter</taxon>
    </lineage>
</organism>
<dbReference type="Pfam" id="PF00534">
    <property type="entry name" value="Glycos_transf_1"/>
    <property type="match status" value="1"/>
</dbReference>
<dbReference type="InterPro" id="IPR001296">
    <property type="entry name" value="Glyco_trans_1"/>
</dbReference>
<sequence>MKYLIYTLLEIPLKIPPNQDIYHACSPTEAIWIANRDNSVVTFHDLIPILYPNPSKGGLINSIGEFVGSKYFKFACERAVNCKAIIAVSEQTAKDLVEHLGVDENRVNVVRQAIAGGLKPLKKEDDKYKIGTLSFLEPRKRIEILIKAFLEANMEDSELLIAGRGPQENKLKKISGNDERIKFLGFVPDADLCDFYNSLDVFVFPSLLEGYGLPIVEAMACGKPVITLADAVIPEDIKNRTFIVELSELTEVLKNRSYECDTRKNLEFAREHSLDKTIRGILQIYRTLLD</sequence>
<dbReference type="InterPro" id="IPR028098">
    <property type="entry name" value="Glyco_trans_4-like_N"/>
</dbReference>
<evidence type="ECO:0000259" key="3">
    <source>
        <dbReference type="Pfam" id="PF13439"/>
    </source>
</evidence>
<reference evidence="4 5" key="1">
    <citation type="submission" date="2018-06" db="EMBL/GenBank/DDBJ databases">
        <title>Draft genome sequence of hyperthermophilic methanogen Methanothermobacter tenebrarum sp. MCM-B 1447.</title>
        <authorList>
            <person name="Pore S.D."/>
            <person name="Dagar S."/>
            <person name="Dhakephalkar P.K."/>
        </authorList>
    </citation>
    <scope>NUCLEOTIDE SEQUENCE [LARGE SCALE GENOMIC DNA]</scope>
    <source>
        <strain evidence="4 5">MCM B 1447</strain>
    </source>
</reference>
<evidence type="ECO:0000313" key="5">
    <source>
        <dbReference type="Proteomes" id="UP000249782"/>
    </source>
</evidence>
<name>A0A328PEA3_9EURY</name>
<dbReference type="CDD" id="cd03809">
    <property type="entry name" value="GT4_MtfB-like"/>
    <property type="match status" value="1"/>
</dbReference>
<evidence type="ECO:0000256" key="1">
    <source>
        <dbReference type="ARBA" id="ARBA00022679"/>
    </source>
</evidence>
<protein>
    <recommendedName>
        <fullName evidence="6">Glycosyltransferase family 1 protein</fullName>
    </recommendedName>
</protein>
<feature type="domain" description="Glycosyl transferase family 1" evidence="2">
    <location>
        <begin position="121"/>
        <end position="240"/>
    </location>
</feature>
<dbReference type="Pfam" id="PF13439">
    <property type="entry name" value="Glyco_transf_4"/>
    <property type="match status" value="1"/>
</dbReference>
<dbReference type="Gene3D" id="3.40.50.2000">
    <property type="entry name" value="Glycogen Phosphorylase B"/>
    <property type="match status" value="2"/>
</dbReference>
<keyword evidence="1" id="KW-0808">Transferase</keyword>
<proteinExistence type="predicted"/>
<feature type="domain" description="Glycosyltransferase subfamily 4-like N-terminal" evidence="3">
    <location>
        <begin position="20"/>
        <end position="111"/>
    </location>
</feature>
<gene>
    <name evidence="4" type="ORF">DPC56_06880</name>
</gene>
<accession>A0A328PEA3</accession>
<dbReference type="Proteomes" id="UP000249782">
    <property type="component" value="Unassembled WGS sequence"/>
</dbReference>
<comment type="caution">
    <text evidence="4">The sequence shown here is derived from an EMBL/GenBank/DDBJ whole genome shotgun (WGS) entry which is preliminary data.</text>
</comment>
<dbReference type="OrthoDB" id="132546at2157"/>
<evidence type="ECO:0000313" key="4">
    <source>
        <dbReference type="EMBL" id="RAO78692.1"/>
    </source>
</evidence>
<dbReference type="AlphaFoldDB" id="A0A328PEA3"/>